<evidence type="ECO:0000256" key="1">
    <source>
        <dbReference type="ARBA" id="ARBA00001971"/>
    </source>
</evidence>
<evidence type="ECO:0008006" key="13">
    <source>
        <dbReference type="Google" id="ProtNLM"/>
    </source>
</evidence>
<evidence type="ECO:0000256" key="4">
    <source>
        <dbReference type="ARBA" id="ARBA00022617"/>
    </source>
</evidence>
<proteinExistence type="inferred from homology"/>
<evidence type="ECO:0000313" key="11">
    <source>
        <dbReference type="EMBL" id="KAF9512738.1"/>
    </source>
</evidence>
<keyword evidence="12" id="KW-1185">Reference proteome</keyword>
<keyword evidence="7 9" id="KW-0408">Iron</keyword>
<dbReference type="Proteomes" id="UP000886523">
    <property type="component" value="Unassembled WGS sequence"/>
</dbReference>
<organism evidence="11 12">
    <name type="scientific">Hydnum rufescens UP504</name>
    <dbReference type="NCBI Taxonomy" id="1448309"/>
    <lineage>
        <taxon>Eukaryota</taxon>
        <taxon>Fungi</taxon>
        <taxon>Dikarya</taxon>
        <taxon>Basidiomycota</taxon>
        <taxon>Agaricomycotina</taxon>
        <taxon>Agaricomycetes</taxon>
        <taxon>Cantharellales</taxon>
        <taxon>Hydnaceae</taxon>
        <taxon>Hydnum</taxon>
    </lineage>
</organism>
<dbReference type="PRINTS" id="PR00463">
    <property type="entry name" value="EP450I"/>
</dbReference>
<evidence type="ECO:0000256" key="9">
    <source>
        <dbReference type="PIRSR" id="PIRSR602401-1"/>
    </source>
</evidence>
<evidence type="ECO:0000256" key="8">
    <source>
        <dbReference type="ARBA" id="ARBA00023033"/>
    </source>
</evidence>
<dbReference type="InterPro" id="IPR002401">
    <property type="entry name" value="Cyt_P450_E_grp-I"/>
</dbReference>
<evidence type="ECO:0000256" key="5">
    <source>
        <dbReference type="ARBA" id="ARBA00022723"/>
    </source>
</evidence>
<dbReference type="InterPro" id="IPR017972">
    <property type="entry name" value="Cyt_P450_CS"/>
</dbReference>
<dbReference type="PRINTS" id="PR00385">
    <property type="entry name" value="P450"/>
</dbReference>
<dbReference type="EMBL" id="MU128982">
    <property type="protein sequence ID" value="KAF9512738.1"/>
    <property type="molecule type" value="Genomic_DNA"/>
</dbReference>
<dbReference type="InterPro" id="IPR050121">
    <property type="entry name" value="Cytochrome_P450_monoxygenase"/>
</dbReference>
<keyword evidence="6 10" id="KW-0560">Oxidoreductase</keyword>
<keyword evidence="4 9" id="KW-0349">Heme</keyword>
<keyword evidence="8 10" id="KW-0503">Monooxygenase</keyword>
<dbReference type="AlphaFoldDB" id="A0A9P6DVJ2"/>
<evidence type="ECO:0000256" key="7">
    <source>
        <dbReference type="ARBA" id="ARBA00023004"/>
    </source>
</evidence>
<comment type="similarity">
    <text evidence="3 10">Belongs to the cytochrome P450 family.</text>
</comment>
<name>A0A9P6DVJ2_9AGAM</name>
<dbReference type="PANTHER" id="PTHR24305">
    <property type="entry name" value="CYTOCHROME P450"/>
    <property type="match status" value="1"/>
</dbReference>
<dbReference type="GO" id="GO:0020037">
    <property type="term" value="F:heme binding"/>
    <property type="evidence" value="ECO:0007669"/>
    <property type="project" value="InterPro"/>
</dbReference>
<gene>
    <name evidence="11" type="ORF">BS47DRAFT_1297270</name>
</gene>
<comment type="pathway">
    <text evidence="2">Secondary metabolite biosynthesis.</text>
</comment>
<comment type="caution">
    <text evidence="11">The sequence shown here is derived from an EMBL/GenBank/DDBJ whole genome shotgun (WGS) entry which is preliminary data.</text>
</comment>
<dbReference type="OrthoDB" id="1470350at2759"/>
<feature type="binding site" description="axial binding residue" evidence="9">
    <location>
        <position position="464"/>
    </location>
    <ligand>
        <name>heme</name>
        <dbReference type="ChEBI" id="CHEBI:30413"/>
    </ligand>
    <ligandPart>
        <name>Fe</name>
        <dbReference type="ChEBI" id="CHEBI:18248"/>
    </ligandPart>
</feature>
<evidence type="ECO:0000256" key="6">
    <source>
        <dbReference type="ARBA" id="ARBA00023002"/>
    </source>
</evidence>
<dbReference type="Gene3D" id="1.10.630.10">
    <property type="entry name" value="Cytochrome P450"/>
    <property type="match status" value="1"/>
</dbReference>
<dbReference type="InterPro" id="IPR001128">
    <property type="entry name" value="Cyt_P450"/>
</dbReference>
<dbReference type="GO" id="GO:0016705">
    <property type="term" value="F:oxidoreductase activity, acting on paired donors, with incorporation or reduction of molecular oxygen"/>
    <property type="evidence" value="ECO:0007669"/>
    <property type="project" value="InterPro"/>
</dbReference>
<sequence>MTSIVISLFIQLLQLLSHPLTLTPLAISIIFYCAWNFFFHPLAKIPGPLSARLGIPTFRSLSARSNTYSWNHKALHDKYGDVVRLGPGIVTTTDPEAIRTIYAYGSNFHKTKFYSVFAAIMSKPSLFSNINPHSHASGRRSVARVYSMKSLIELEEYVGPCVQQLLEQFDRLASVTGEKTTHRPVEINKWLHYFAADTIGELAFGCGFGLLQSGQDASSLLRVFTNLSYFGSISGALPGLVAPLVNAILRKTSRHSPSVISPHTWERVNKRYKLLAEAPYDEPVRRDMLAGFIKAKYPGTNTLFLPSDVVAQATSVFGAGSDTTAGALAGFFYYVLTHPTVYGRLQAEVDSAFEAQRISMPVTYAQGIKLEYLQACIKEAVRLFTPVAMELPRIVPEGGMTIGKYFLPAGTHVGANAYVFHRTEHAYGPDAELFRPERWLHISEEVRATMERNFLSFGSGNRICIGKNIPLMEMSKLLPALLWRYSFSIIPRSKDSPHRHALGRSVDGIESKDGPGRVYSHWFLGIDVRFTLPSA</sequence>
<protein>
    <recommendedName>
        <fullName evidence="13">Cytochrome P450</fullName>
    </recommendedName>
</protein>
<accession>A0A9P6DVJ2</accession>
<dbReference type="InterPro" id="IPR036396">
    <property type="entry name" value="Cyt_P450_sf"/>
</dbReference>
<dbReference type="Pfam" id="PF00067">
    <property type="entry name" value="p450"/>
    <property type="match status" value="1"/>
</dbReference>
<dbReference type="PANTHER" id="PTHR24305:SF166">
    <property type="entry name" value="CYTOCHROME P450 12A4, MITOCHONDRIAL-RELATED"/>
    <property type="match status" value="1"/>
</dbReference>
<dbReference type="CDD" id="cd11060">
    <property type="entry name" value="CYP57A1-like"/>
    <property type="match status" value="1"/>
</dbReference>
<evidence type="ECO:0000256" key="2">
    <source>
        <dbReference type="ARBA" id="ARBA00005179"/>
    </source>
</evidence>
<reference evidence="11" key="1">
    <citation type="journal article" date="2020" name="Nat. Commun.">
        <title>Large-scale genome sequencing of mycorrhizal fungi provides insights into the early evolution of symbiotic traits.</title>
        <authorList>
            <person name="Miyauchi S."/>
            <person name="Kiss E."/>
            <person name="Kuo A."/>
            <person name="Drula E."/>
            <person name="Kohler A."/>
            <person name="Sanchez-Garcia M."/>
            <person name="Morin E."/>
            <person name="Andreopoulos B."/>
            <person name="Barry K.W."/>
            <person name="Bonito G."/>
            <person name="Buee M."/>
            <person name="Carver A."/>
            <person name="Chen C."/>
            <person name="Cichocki N."/>
            <person name="Clum A."/>
            <person name="Culley D."/>
            <person name="Crous P.W."/>
            <person name="Fauchery L."/>
            <person name="Girlanda M."/>
            <person name="Hayes R.D."/>
            <person name="Keri Z."/>
            <person name="LaButti K."/>
            <person name="Lipzen A."/>
            <person name="Lombard V."/>
            <person name="Magnuson J."/>
            <person name="Maillard F."/>
            <person name="Murat C."/>
            <person name="Nolan M."/>
            <person name="Ohm R.A."/>
            <person name="Pangilinan J."/>
            <person name="Pereira M.F."/>
            <person name="Perotto S."/>
            <person name="Peter M."/>
            <person name="Pfister S."/>
            <person name="Riley R."/>
            <person name="Sitrit Y."/>
            <person name="Stielow J.B."/>
            <person name="Szollosi G."/>
            <person name="Zifcakova L."/>
            <person name="Stursova M."/>
            <person name="Spatafora J.W."/>
            <person name="Tedersoo L."/>
            <person name="Vaario L.M."/>
            <person name="Yamada A."/>
            <person name="Yan M."/>
            <person name="Wang P."/>
            <person name="Xu J."/>
            <person name="Bruns T."/>
            <person name="Baldrian P."/>
            <person name="Vilgalys R."/>
            <person name="Dunand C."/>
            <person name="Henrissat B."/>
            <person name="Grigoriev I.V."/>
            <person name="Hibbett D."/>
            <person name="Nagy L.G."/>
            <person name="Martin F.M."/>
        </authorList>
    </citation>
    <scope>NUCLEOTIDE SEQUENCE</scope>
    <source>
        <strain evidence="11">UP504</strain>
    </source>
</reference>
<evidence type="ECO:0000313" key="12">
    <source>
        <dbReference type="Proteomes" id="UP000886523"/>
    </source>
</evidence>
<evidence type="ECO:0000256" key="3">
    <source>
        <dbReference type="ARBA" id="ARBA00010617"/>
    </source>
</evidence>
<dbReference type="GO" id="GO:0004497">
    <property type="term" value="F:monooxygenase activity"/>
    <property type="evidence" value="ECO:0007669"/>
    <property type="project" value="UniProtKB-KW"/>
</dbReference>
<dbReference type="PROSITE" id="PS00086">
    <property type="entry name" value="CYTOCHROME_P450"/>
    <property type="match status" value="1"/>
</dbReference>
<evidence type="ECO:0000256" key="10">
    <source>
        <dbReference type="RuleBase" id="RU000461"/>
    </source>
</evidence>
<dbReference type="GO" id="GO:0005506">
    <property type="term" value="F:iron ion binding"/>
    <property type="evidence" value="ECO:0007669"/>
    <property type="project" value="InterPro"/>
</dbReference>
<keyword evidence="5 9" id="KW-0479">Metal-binding</keyword>
<dbReference type="SUPFAM" id="SSF48264">
    <property type="entry name" value="Cytochrome P450"/>
    <property type="match status" value="1"/>
</dbReference>
<comment type="cofactor">
    <cofactor evidence="1 9">
        <name>heme</name>
        <dbReference type="ChEBI" id="CHEBI:30413"/>
    </cofactor>
</comment>